<evidence type="ECO:0000256" key="2">
    <source>
        <dbReference type="ARBA" id="ARBA00022679"/>
    </source>
</evidence>
<keyword evidence="3 4" id="KW-0418">Kinase</keyword>
<dbReference type="OrthoDB" id="9774290at2"/>
<dbReference type="PANTHER" id="PTHR21599">
    <property type="entry name" value="GLYCERATE KINASE"/>
    <property type="match status" value="1"/>
</dbReference>
<dbReference type="RefSeq" id="WP_147803755.1">
    <property type="nucleotide sequence ID" value="NZ_CP144914.1"/>
</dbReference>
<dbReference type="InterPro" id="IPR036129">
    <property type="entry name" value="Glycerate_kinase_sf"/>
</dbReference>
<dbReference type="Gene3D" id="3.40.50.10350">
    <property type="entry name" value="Glycerate kinase, domain 1"/>
    <property type="match status" value="1"/>
</dbReference>
<evidence type="ECO:0000313" key="5">
    <source>
        <dbReference type="Proteomes" id="UP000321816"/>
    </source>
</evidence>
<evidence type="ECO:0000256" key="3">
    <source>
        <dbReference type="ARBA" id="ARBA00022777"/>
    </source>
</evidence>
<dbReference type="GO" id="GO:0008887">
    <property type="term" value="F:glycerate kinase activity"/>
    <property type="evidence" value="ECO:0007669"/>
    <property type="project" value="InterPro"/>
</dbReference>
<dbReference type="Pfam" id="PF02595">
    <property type="entry name" value="Gly_kinase"/>
    <property type="match status" value="1"/>
</dbReference>
<reference evidence="4 5" key="1">
    <citation type="submission" date="2024-01" db="EMBL/GenBank/DDBJ databases">
        <title>Complete Genome Sequence of Alkalicoccus halolimnae BZ-SZ-XJ29T, a Moderately Halophilic Bacterium Isolated from a Salt Lake.</title>
        <authorList>
            <person name="Zhao B."/>
        </authorList>
    </citation>
    <scope>NUCLEOTIDE SEQUENCE [LARGE SCALE GENOMIC DNA]</scope>
    <source>
        <strain evidence="4 5">BZ-SZ-XJ29</strain>
    </source>
</reference>
<keyword evidence="2 4" id="KW-0808">Transferase</keyword>
<organism evidence="4 5">
    <name type="scientific">Alkalicoccus halolimnae</name>
    <dbReference type="NCBI Taxonomy" id="1667239"/>
    <lineage>
        <taxon>Bacteria</taxon>
        <taxon>Bacillati</taxon>
        <taxon>Bacillota</taxon>
        <taxon>Bacilli</taxon>
        <taxon>Bacillales</taxon>
        <taxon>Bacillaceae</taxon>
        <taxon>Alkalicoccus</taxon>
    </lineage>
</organism>
<sequence length="352" mass="37198">MKIVIAPGAFTKYILAASAAEAMKKGVHNALPESEIIVLPMADGGIGSSEALLYHQNFTWRTISIHDPQKQKKTFSYCITEDHKAYIDAESVLEEAPETAHSRPLLDSSSSGLGEVISDASDYTDEIIISLGHSSAADMGFGMLEVLGAEFFNETGDRITGLSTKDISSVEKVKIDNLHSPPITVLTKTSGPLTGSEGAAAMTGMQTGETSSVIEFLERAMDRTAGLFPDGTELKKSLGAGASGGTGFAFLTMGASLHSAAAYSASQHNLEEHLQEADLVLTGERRTEFAQDLTGFVTKTAEAAGIEVVVLTSPEEKAFFSAGSTAEEPGAEPYLLQKIEETAGLAVKSRLD</sequence>
<dbReference type="InterPro" id="IPR018193">
    <property type="entry name" value="Glyc_kinase_flavodox-like_fold"/>
</dbReference>
<dbReference type="KEGG" id="ahal:FTX54_014435"/>
<dbReference type="InterPro" id="IPR004381">
    <property type="entry name" value="Glycerate_kinase"/>
</dbReference>
<gene>
    <name evidence="4" type="ORF">FTX54_014435</name>
</gene>
<dbReference type="InterPro" id="IPR018197">
    <property type="entry name" value="Glycerate_kinase_RE-like"/>
</dbReference>
<name>A0A5C7F886_9BACI</name>
<protein>
    <submittedName>
        <fullName evidence="4">Glycerate kinase</fullName>
        <ecNumber evidence="4">2.7.1.-</ecNumber>
    </submittedName>
</protein>
<dbReference type="GO" id="GO:0031388">
    <property type="term" value="P:organic acid phosphorylation"/>
    <property type="evidence" value="ECO:0007669"/>
    <property type="project" value="InterPro"/>
</dbReference>
<dbReference type="NCBIfam" id="TIGR00045">
    <property type="entry name" value="glycerate kinase"/>
    <property type="match status" value="1"/>
</dbReference>
<comment type="similarity">
    <text evidence="1">Belongs to the glycerate kinase type-1 family.</text>
</comment>
<dbReference type="SUPFAM" id="SSF110738">
    <property type="entry name" value="Glycerate kinase I"/>
    <property type="match status" value="1"/>
</dbReference>
<dbReference type="Gene3D" id="3.90.1510.10">
    <property type="entry name" value="Glycerate kinase, domain 2"/>
    <property type="match status" value="1"/>
</dbReference>
<dbReference type="EMBL" id="CP144914">
    <property type="protein sequence ID" value="WWD79579.1"/>
    <property type="molecule type" value="Genomic_DNA"/>
</dbReference>
<keyword evidence="5" id="KW-1185">Reference proteome</keyword>
<proteinExistence type="inferred from homology"/>
<evidence type="ECO:0000256" key="1">
    <source>
        <dbReference type="ARBA" id="ARBA00006284"/>
    </source>
</evidence>
<accession>A0A5C7F886</accession>
<evidence type="ECO:0000313" key="4">
    <source>
        <dbReference type="EMBL" id="WWD79579.1"/>
    </source>
</evidence>
<dbReference type="AlphaFoldDB" id="A0A5C7F886"/>
<dbReference type="Proteomes" id="UP000321816">
    <property type="component" value="Chromosome"/>
</dbReference>
<dbReference type="EC" id="2.7.1.-" evidence="4"/>
<dbReference type="PANTHER" id="PTHR21599:SF0">
    <property type="entry name" value="GLYCERATE KINASE"/>
    <property type="match status" value="1"/>
</dbReference>